<dbReference type="Proteomes" id="UP000028702">
    <property type="component" value="Unassembled WGS sequence"/>
</dbReference>
<dbReference type="STRING" id="1333998.M2A_0021"/>
<reference evidence="3 4" key="1">
    <citation type="submission" date="2014-07" db="EMBL/GenBank/DDBJ databases">
        <title>Tepidicaulis marinum gen. nov., sp. nov., a novel marine bacterium denitrifying nitrate to nitrous oxide strictly under microaerobic conditions.</title>
        <authorList>
            <person name="Takeuchi M."/>
            <person name="Yamagishi T."/>
            <person name="Kamagata Y."/>
            <person name="Oshima K."/>
            <person name="Hattori M."/>
            <person name="Katayama T."/>
            <person name="Hanada S."/>
            <person name="Tamaki H."/>
            <person name="Marumo K."/>
            <person name="Maeda H."/>
            <person name="Nedachi M."/>
            <person name="Iwasaki W."/>
            <person name="Suwa Y."/>
            <person name="Sakata S."/>
        </authorList>
    </citation>
    <scope>NUCLEOTIDE SEQUENCE [LARGE SCALE GENOMIC DNA]</scope>
    <source>
        <strain evidence="3 4">MA2</strain>
    </source>
</reference>
<dbReference type="AlphaFoldDB" id="A0A081B654"/>
<dbReference type="RefSeq" id="WP_045441527.1">
    <property type="nucleotide sequence ID" value="NZ_BBIO01000001.1"/>
</dbReference>
<evidence type="ECO:0000256" key="2">
    <source>
        <dbReference type="SAM" id="Phobius"/>
    </source>
</evidence>
<feature type="transmembrane region" description="Helical" evidence="2">
    <location>
        <begin position="71"/>
        <end position="91"/>
    </location>
</feature>
<evidence type="ECO:0000256" key="1">
    <source>
        <dbReference type="SAM" id="MobiDB-lite"/>
    </source>
</evidence>
<evidence type="ECO:0000313" key="4">
    <source>
        <dbReference type="Proteomes" id="UP000028702"/>
    </source>
</evidence>
<dbReference type="EMBL" id="BBIO01000001">
    <property type="protein sequence ID" value="GAK43522.1"/>
    <property type="molecule type" value="Genomic_DNA"/>
</dbReference>
<feature type="transmembrane region" description="Helical" evidence="2">
    <location>
        <begin position="44"/>
        <end position="64"/>
    </location>
</feature>
<proteinExistence type="predicted"/>
<organism evidence="3 4">
    <name type="scientific">Tepidicaulis marinus</name>
    <dbReference type="NCBI Taxonomy" id="1333998"/>
    <lineage>
        <taxon>Bacteria</taxon>
        <taxon>Pseudomonadati</taxon>
        <taxon>Pseudomonadota</taxon>
        <taxon>Alphaproteobacteria</taxon>
        <taxon>Hyphomicrobiales</taxon>
        <taxon>Parvibaculaceae</taxon>
        <taxon>Tepidicaulis</taxon>
    </lineage>
</organism>
<comment type="caution">
    <text evidence="3">The sequence shown here is derived from an EMBL/GenBank/DDBJ whole genome shotgun (WGS) entry which is preliminary data.</text>
</comment>
<keyword evidence="2" id="KW-0812">Transmembrane</keyword>
<sequence>MLTGLPLTAALAGALPGAAAALFLLPFTGRFGEQERSVNALKQAGLAAFFAVPGLVLLDIPLPVIETMTSYLCGLIAGFTSIMTLSEAVSYGCHYFKFRNGYDWRGVPPDARIASLVESLGKVPGLRTFASCQGHVTGQRLPYVAFYGDLETAGRIEAALRQLRASERLYWDWRLSMAFGGQGEPHFSLRAEGLSVAYGNPFAALWHLGLRRSVLDGDLGLLGQTFEALASEDREKREKAEPEQGQRDEKSAVSEGILCAAGGARTARVGSDRGAANTARDEFDHETSSFVEKLNRYSAWIKTIKGAFRRGKEARPC</sequence>
<gene>
    <name evidence="3" type="ORF">M2A_0021</name>
</gene>
<keyword evidence="4" id="KW-1185">Reference proteome</keyword>
<keyword evidence="2" id="KW-0472">Membrane</keyword>
<name>A0A081B654_9HYPH</name>
<feature type="compositionally biased region" description="Basic and acidic residues" evidence="1">
    <location>
        <begin position="232"/>
        <end position="252"/>
    </location>
</feature>
<feature type="region of interest" description="Disordered" evidence="1">
    <location>
        <begin position="232"/>
        <end position="253"/>
    </location>
</feature>
<protein>
    <submittedName>
        <fullName evidence="3">Conserved protein</fullName>
    </submittedName>
</protein>
<accession>A0A081B654</accession>
<evidence type="ECO:0000313" key="3">
    <source>
        <dbReference type="EMBL" id="GAK43522.1"/>
    </source>
</evidence>
<keyword evidence="2" id="KW-1133">Transmembrane helix</keyword>